<gene>
    <name evidence="2" type="ORF">WJX84_009797</name>
</gene>
<name>A0AAW1SUU1_9CHLO</name>
<reference evidence="2 3" key="1">
    <citation type="journal article" date="2024" name="Nat. Commun.">
        <title>Phylogenomics reveals the evolutionary origins of lichenization in chlorophyte algae.</title>
        <authorList>
            <person name="Puginier C."/>
            <person name="Libourel C."/>
            <person name="Otte J."/>
            <person name="Skaloud P."/>
            <person name="Haon M."/>
            <person name="Grisel S."/>
            <person name="Petersen M."/>
            <person name="Berrin J.G."/>
            <person name="Delaux P.M."/>
            <person name="Dal Grande F."/>
            <person name="Keller J."/>
        </authorList>
    </citation>
    <scope>NUCLEOTIDE SEQUENCE [LARGE SCALE GENOMIC DNA]</scope>
    <source>
        <strain evidence="2 3">SAG 2523</strain>
    </source>
</reference>
<keyword evidence="1" id="KW-0472">Membrane</keyword>
<protein>
    <submittedName>
        <fullName evidence="2">Uncharacterized protein</fullName>
    </submittedName>
</protein>
<keyword evidence="3" id="KW-1185">Reference proteome</keyword>
<evidence type="ECO:0000313" key="2">
    <source>
        <dbReference type="EMBL" id="KAK9857194.1"/>
    </source>
</evidence>
<feature type="transmembrane region" description="Helical" evidence="1">
    <location>
        <begin position="204"/>
        <end position="228"/>
    </location>
</feature>
<accession>A0AAW1SUU1</accession>
<evidence type="ECO:0000313" key="3">
    <source>
        <dbReference type="Proteomes" id="UP001485043"/>
    </source>
</evidence>
<feature type="transmembrane region" description="Helical" evidence="1">
    <location>
        <begin position="148"/>
        <end position="170"/>
    </location>
</feature>
<keyword evidence="1" id="KW-1133">Transmembrane helix</keyword>
<feature type="transmembrane region" description="Helical" evidence="1">
    <location>
        <begin position="90"/>
        <end position="113"/>
    </location>
</feature>
<feature type="transmembrane region" description="Helical" evidence="1">
    <location>
        <begin position="119"/>
        <end position="136"/>
    </location>
</feature>
<dbReference type="AlphaFoldDB" id="A0AAW1SUU1"/>
<sequence length="285" mass="30693">MCVLHVTHKLCSRAFQLPRTRLRGQQPSFLRGSKPCQLSNWGPSVLVNKNTDALRSCYSPRNKRLCAFLSQLNLSGCCTKTSLVGFLRTVTIALAIAGAQFAVGTIIIGCFFWYRQLRWRGNCLLSTIWVLVMLLLSQHNHMGGRMIAAAAILGCTWIGCLLGGSMLSLARFADNGHGYTAVLCVLASIGGLVTAAIRSSPEPLVGMAFGIFTNIIYGVTIILGQFIWPANAYWNYEISHLLLASCVAAGTAVASGSLILPTLAGDEFRTTMARTVRGLGFSLSG</sequence>
<evidence type="ECO:0000256" key="1">
    <source>
        <dbReference type="SAM" id="Phobius"/>
    </source>
</evidence>
<proteinExistence type="predicted"/>
<dbReference type="EMBL" id="JALJOV010000982">
    <property type="protein sequence ID" value="KAK9857194.1"/>
    <property type="molecule type" value="Genomic_DNA"/>
</dbReference>
<feature type="transmembrane region" description="Helical" evidence="1">
    <location>
        <begin position="240"/>
        <end position="264"/>
    </location>
</feature>
<comment type="caution">
    <text evidence="2">The sequence shown here is derived from an EMBL/GenBank/DDBJ whole genome shotgun (WGS) entry which is preliminary data.</text>
</comment>
<organism evidence="2 3">
    <name type="scientific">Apatococcus fuscideae</name>
    <dbReference type="NCBI Taxonomy" id="2026836"/>
    <lineage>
        <taxon>Eukaryota</taxon>
        <taxon>Viridiplantae</taxon>
        <taxon>Chlorophyta</taxon>
        <taxon>core chlorophytes</taxon>
        <taxon>Trebouxiophyceae</taxon>
        <taxon>Chlorellales</taxon>
        <taxon>Chlorellaceae</taxon>
        <taxon>Apatococcus</taxon>
    </lineage>
</organism>
<dbReference type="Proteomes" id="UP001485043">
    <property type="component" value="Unassembled WGS sequence"/>
</dbReference>
<feature type="transmembrane region" description="Helical" evidence="1">
    <location>
        <begin position="176"/>
        <end position="197"/>
    </location>
</feature>
<keyword evidence="1" id="KW-0812">Transmembrane</keyword>